<organism evidence="1">
    <name type="scientific">Rhizophora mucronata</name>
    <name type="common">Asiatic mangrove</name>
    <dbReference type="NCBI Taxonomy" id="61149"/>
    <lineage>
        <taxon>Eukaryota</taxon>
        <taxon>Viridiplantae</taxon>
        <taxon>Streptophyta</taxon>
        <taxon>Embryophyta</taxon>
        <taxon>Tracheophyta</taxon>
        <taxon>Spermatophyta</taxon>
        <taxon>Magnoliopsida</taxon>
        <taxon>eudicotyledons</taxon>
        <taxon>Gunneridae</taxon>
        <taxon>Pentapetalae</taxon>
        <taxon>rosids</taxon>
        <taxon>fabids</taxon>
        <taxon>Malpighiales</taxon>
        <taxon>Rhizophoraceae</taxon>
        <taxon>Rhizophora</taxon>
    </lineage>
</organism>
<protein>
    <submittedName>
        <fullName evidence="1">Uncharacterized protein</fullName>
    </submittedName>
</protein>
<dbReference type="EMBL" id="GGEC01068533">
    <property type="protein sequence ID" value="MBX49017.1"/>
    <property type="molecule type" value="Transcribed_RNA"/>
</dbReference>
<evidence type="ECO:0000313" key="1">
    <source>
        <dbReference type="EMBL" id="MBX49017.1"/>
    </source>
</evidence>
<accession>A0A2P2P2R5</accession>
<dbReference type="AlphaFoldDB" id="A0A2P2P2R5"/>
<reference evidence="1" key="1">
    <citation type="submission" date="2018-02" db="EMBL/GenBank/DDBJ databases">
        <title>Rhizophora mucronata_Transcriptome.</title>
        <authorList>
            <person name="Meera S.P."/>
            <person name="Sreeshan A."/>
            <person name="Augustine A."/>
        </authorList>
    </citation>
    <scope>NUCLEOTIDE SEQUENCE</scope>
    <source>
        <tissue evidence="1">Leaf</tissue>
    </source>
</reference>
<name>A0A2P2P2R5_RHIMU</name>
<proteinExistence type="predicted"/>
<sequence length="63" mass="7525">MVSVGLKYFIFQVIRKKYIFSWATMLFLWMEEMLYYACFPVKMEEQGLPPRCGTIQIIFSSLT</sequence>